<dbReference type="EMBL" id="JTJO01000023">
    <property type="protein sequence ID" value="OBW99293.1"/>
    <property type="molecule type" value="Genomic_DNA"/>
</dbReference>
<dbReference type="PATRIC" id="fig|750.21.peg.346"/>
<organism evidence="1 2">
    <name type="scientific">Gallibacterium anatis</name>
    <dbReference type="NCBI Taxonomy" id="750"/>
    <lineage>
        <taxon>Bacteria</taxon>
        <taxon>Pseudomonadati</taxon>
        <taxon>Pseudomonadota</taxon>
        <taxon>Gammaproteobacteria</taxon>
        <taxon>Pasteurellales</taxon>
        <taxon>Pasteurellaceae</taxon>
        <taxon>Gallibacterium</taxon>
    </lineage>
</organism>
<dbReference type="AlphaFoldDB" id="A0A1A7PB37"/>
<evidence type="ECO:0000313" key="2">
    <source>
        <dbReference type="Proteomes" id="UP000092643"/>
    </source>
</evidence>
<sequence length="95" mass="11016">MRGQAMSSWAEIHRILGESEFAAERQFEQLSHMQKVALANVAMVQFKAHLRDYSALEREKIGNAVRLMKMVSKAFQQPVRTKDFLKIDWGVSYEN</sequence>
<name>A0A1A7PB37_9PAST</name>
<reference evidence="1 2" key="1">
    <citation type="submission" date="2014-11" db="EMBL/GenBank/DDBJ databases">
        <title>Pan-genome of Gallibacterium spp.</title>
        <authorList>
            <person name="Kudirkiene E."/>
            <person name="Bojesen A.M."/>
        </authorList>
    </citation>
    <scope>NUCLEOTIDE SEQUENCE [LARGE SCALE GENOMIC DNA]</scope>
    <source>
        <strain evidence="1 2">F 279</strain>
    </source>
</reference>
<proteinExistence type="predicted"/>
<gene>
    <name evidence="1" type="ORF">QV03_03700</name>
</gene>
<dbReference type="Proteomes" id="UP000092643">
    <property type="component" value="Unassembled WGS sequence"/>
</dbReference>
<protein>
    <submittedName>
        <fullName evidence="1">Uncharacterized protein</fullName>
    </submittedName>
</protein>
<accession>A0A1A7PB37</accession>
<comment type="caution">
    <text evidence="1">The sequence shown here is derived from an EMBL/GenBank/DDBJ whole genome shotgun (WGS) entry which is preliminary data.</text>
</comment>
<evidence type="ECO:0000313" key="1">
    <source>
        <dbReference type="EMBL" id="OBW99293.1"/>
    </source>
</evidence>